<keyword evidence="3" id="KW-1185">Reference proteome</keyword>
<dbReference type="EMBL" id="KV426596">
    <property type="protein sequence ID" value="KZV79545.1"/>
    <property type="molecule type" value="Genomic_DNA"/>
</dbReference>
<name>A0A165AYP8_EXIGL</name>
<dbReference type="Gene3D" id="1.20.1280.50">
    <property type="match status" value="1"/>
</dbReference>
<dbReference type="InterPro" id="IPR032675">
    <property type="entry name" value="LRR_dom_sf"/>
</dbReference>
<accession>A0A165AYP8</accession>
<evidence type="ECO:0000313" key="3">
    <source>
        <dbReference type="Proteomes" id="UP000077266"/>
    </source>
</evidence>
<feature type="region of interest" description="Disordered" evidence="1">
    <location>
        <begin position="391"/>
        <end position="448"/>
    </location>
</feature>
<gene>
    <name evidence="2" type="ORF">EXIGLDRAFT_782155</name>
</gene>
<sequence length="534" mass="60298">MSFADLPSELLGEVFLLVDGSYDYFGGDPYALVHKFTLSHVCTAWRSTALQLPLLWTHLYVKTDPDALMLPTALTRSGSMPLDVRITWNSGGIFDRAIQNNDALIDALLAHRALLKRLTIDWVTKLPEALTRLIGSGVEFPILEEIAARGVDKLPCKVDISAPLRSLSLQSQYYSEWESLLTPGLQRLEIDNCYPYLDATRLQTIVFRACPNLRELILHTGHVLYMSANLSNTPLQHLRSLSLSMMDTSVMVDILRTGFAHIVPEITTLVSDYSMNNEMKALLAELLRGITLTNLEFSWTHRLDLVDRDQGMRRIISSWTAVAGEWNWRELWAELASRNVNHTLRVLELSCVNWNEIIPAIAAHPLGAQDVDLVVELYGSSFDYKYTYNDEVYSDDDDEDNDDDDDYVDVDDDDNDNGNESAQNEDEEEAPAPTPKPSRERERFERELVPTPLNIPNLRRIVLTNSWYYTGDEENIPRVEFIGKILDAISSDAATIEVCVSGAGLEEEREPVSVSAYAEQHLKGKWTLCSHCLS</sequence>
<dbReference type="AlphaFoldDB" id="A0A165AYP8"/>
<dbReference type="SUPFAM" id="SSF52047">
    <property type="entry name" value="RNI-like"/>
    <property type="match status" value="1"/>
</dbReference>
<dbReference type="InParanoid" id="A0A165AYP8"/>
<dbReference type="Proteomes" id="UP000077266">
    <property type="component" value="Unassembled WGS sequence"/>
</dbReference>
<feature type="compositionally biased region" description="Acidic residues" evidence="1">
    <location>
        <begin position="392"/>
        <end position="430"/>
    </location>
</feature>
<dbReference type="Gene3D" id="3.80.10.10">
    <property type="entry name" value="Ribonuclease Inhibitor"/>
    <property type="match status" value="1"/>
</dbReference>
<protein>
    <submittedName>
        <fullName evidence="2">Uncharacterized protein</fullName>
    </submittedName>
</protein>
<organism evidence="2 3">
    <name type="scientific">Exidia glandulosa HHB12029</name>
    <dbReference type="NCBI Taxonomy" id="1314781"/>
    <lineage>
        <taxon>Eukaryota</taxon>
        <taxon>Fungi</taxon>
        <taxon>Dikarya</taxon>
        <taxon>Basidiomycota</taxon>
        <taxon>Agaricomycotina</taxon>
        <taxon>Agaricomycetes</taxon>
        <taxon>Auriculariales</taxon>
        <taxon>Exidiaceae</taxon>
        <taxon>Exidia</taxon>
    </lineage>
</organism>
<reference evidence="2 3" key="1">
    <citation type="journal article" date="2016" name="Mol. Biol. Evol.">
        <title>Comparative Genomics of Early-Diverging Mushroom-Forming Fungi Provides Insights into the Origins of Lignocellulose Decay Capabilities.</title>
        <authorList>
            <person name="Nagy L.G."/>
            <person name="Riley R."/>
            <person name="Tritt A."/>
            <person name="Adam C."/>
            <person name="Daum C."/>
            <person name="Floudas D."/>
            <person name="Sun H."/>
            <person name="Yadav J.S."/>
            <person name="Pangilinan J."/>
            <person name="Larsson K.H."/>
            <person name="Matsuura K."/>
            <person name="Barry K."/>
            <person name="Labutti K."/>
            <person name="Kuo R."/>
            <person name="Ohm R.A."/>
            <person name="Bhattacharya S.S."/>
            <person name="Shirouzu T."/>
            <person name="Yoshinaga Y."/>
            <person name="Martin F.M."/>
            <person name="Grigoriev I.V."/>
            <person name="Hibbett D.S."/>
        </authorList>
    </citation>
    <scope>NUCLEOTIDE SEQUENCE [LARGE SCALE GENOMIC DNA]</scope>
    <source>
        <strain evidence="2 3">HHB12029</strain>
    </source>
</reference>
<evidence type="ECO:0000313" key="2">
    <source>
        <dbReference type="EMBL" id="KZV79545.1"/>
    </source>
</evidence>
<feature type="compositionally biased region" description="Basic and acidic residues" evidence="1">
    <location>
        <begin position="437"/>
        <end position="448"/>
    </location>
</feature>
<dbReference type="OrthoDB" id="3365698at2759"/>
<dbReference type="STRING" id="1314781.A0A165AYP8"/>
<proteinExistence type="predicted"/>
<evidence type="ECO:0000256" key="1">
    <source>
        <dbReference type="SAM" id="MobiDB-lite"/>
    </source>
</evidence>